<feature type="region of interest" description="Disordered" evidence="1">
    <location>
        <begin position="236"/>
        <end position="312"/>
    </location>
</feature>
<feature type="region of interest" description="Disordered" evidence="1">
    <location>
        <begin position="710"/>
        <end position="778"/>
    </location>
</feature>
<dbReference type="Gene3D" id="3.30.710.10">
    <property type="entry name" value="Potassium Channel Kv1.1, Chain A"/>
    <property type="match status" value="1"/>
</dbReference>
<keyword evidence="4" id="KW-1185">Reference proteome</keyword>
<feature type="compositionally biased region" description="Low complexity" evidence="1">
    <location>
        <begin position="739"/>
        <end position="766"/>
    </location>
</feature>
<sequence>MDHPHLPSLAVASPTRGASPADLQNHLYQSFLSHQTADVALRIQGSWHAIYRLHRVVLIQAGYFQSLFASGFSESKSKFWGRHTEMDVIDIGLDDPNITRAGESHVIIWVCIARLYGGGPSLHLSPDLISTASHPLTPAFSLSPNPSTSSSPSPTPAGHQAATPRFLLSLLATATFLGMPAAAAHALQLILASVGPFTAVRYLDFAIGKGIGPSEEAEASEDKAAVGLEGVAEVVPDESDEPELIEHPSPDYPTPTLEGQREKDTETITSKLSALSTADSPSSPGFKKEAPASPRSDTSSMELESPASPTTVRAQRLEPSYCYGAVSDKAGEAAACWLARWGADILARELEVVGRKEKEKEKGEEGASGGKDQAVRWQGPGGEEKEMGREKGRKRGLTAPSRLTPPEGVGKGTGRAGASAELEGGERAVPVVWRRGGLSARWARGLISSDALFIRGERERYDMAKAVVELRRSVPPEDPEDVDAEERVWEELFRTGIYYENMGLDDMMAIAKEISPSTGQPYVPMSVLQSAHWNQGVLRHRITSRPRGTPSPPLSPSARDKELGLGVLSTDLKKEAETSWYPIPGDSSVRIGDSAGVEGASTEQQLLELVAPSALDTGKKGIRTCEENFFGLQQQRYTPEAAAMHGEVASKFTPHPPFRFSVEFWDVDTLKERSRLHSRTVWYAGSLYNVYVQVVRKKGVQLGVYLHRQSSVDPPPPCSVPAVPAPTGSTGSRTSAQVSAHSGRPASSSVSGSVVSSPRPNSSHSHTNTGGYSSSGLPILPLSRSTTPVSIPSPGLASSLPSSSSSSILASIPSAPLMLPATAPASAPQQPYRDPRPAVSAYFAISCASATGGSMTRFTSAPDVFSVSQSWGWKSSSLRTDEYLEVGGDGMPRSAVSTPARKEVSLRATVVLGVV</sequence>
<feature type="compositionally biased region" description="Polar residues" evidence="1">
    <location>
        <begin position="727"/>
        <end position="738"/>
    </location>
</feature>
<dbReference type="STRING" id="743788.S8FDM0"/>
<reference evidence="3 4" key="1">
    <citation type="journal article" date="2012" name="Science">
        <title>The Paleozoic origin of enzymatic lignin decomposition reconstructed from 31 fungal genomes.</title>
        <authorList>
            <person name="Floudas D."/>
            <person name="Binder M."/>
            <person name="Riley R."/>
            <person name="Barry K."/>
            <person name="Blanchette R.A."/>
            <person name="Henrissat B."/>
            <person name="Martinez A.T."/>
            <person name="Otillar R."/>
            <person name="Spatafora J.W."/>
            <person name="Yadav J.S."/>
            <person name="Aerts A."/>
            <person name="Benoit I."/>
            <person name="Boyd A."/>
            <person name="Carlson A."/>
            <person name="Copeland A."/>
            <person name="Coutinho P.M."/>
            <person name="de Vries R.P."/>
            <person name="Ferreira P."/>
            <person name="Findley K."/>
            <person name="Foster B."/>
            <person name="Gaskell J."/>
            <person name="Glotzer D."/>
            <person name="Gorecki P."/>
            <person name="Heitman J."/>
            <person name="Hesse C."/>
            <person name="Hori C."/>
            <person name="Igarashi K."/>
            <person name="Jurgens J.A."/>
            <person name="Kallen N."/>
            <person name="Kersten P."/>
            <person name="Kohler A."/>
            <person name="Kuees U."/>
            <person name="Kumar T.K.A."/>
            <person name="Kuo A."/>
            <person name="LaButti K."/>
            <person name="Larrondo L.F."/>
            <person name="Lindquist E."/>
            <person name="Ling A."/>
            <person name="Lombard V."/>
            <person name="Lucas S."/>
            <person name="Lundell T."/>
            <person name="Martin R."/>
            <person name="McLaughlin D.J."/>
            <person name="Morgenstern I."/>
            <person name="Morin E."/>
            <person name="Murat C."/>
            <person name="Nagy L.G."/>
            <person name="Nolan M."/>
            <person name="Ohm R.A."/>
            <person name="Patyshakuliyeva A."/>
            <person name="Rokas A."/>
            <person name="Ruiz-Duenas F.J."/>
            <person name="Sabat G."/>
            <person name="Salamov A."/>
            <person name="Samejima M."/>
            <person name="Schmutz J."/>
            <person name="Slot J.C."/>
            <person name="St John F."/>
            <person name="Stenlid J."/>
            <person name="Sun H."/>
            <person name="Sun S."/>
            <person name="Syed K."/>
            <person name="Tsang A."/>
            <person name="Wiebenga A."/>
            <person name="Young D."/>
            <person name="Pisabarro A."/>
            <person name="Eastwood D.C."/>
            <person name="Martin F."/>
            <person name="Cullen D."/>
            <person name="Grigoriev I.V."/>
            <person name="Hibbett D.S."/>
        </authorList>
    </citation>
    <scope>NUCLEOTIDE SEQUENCE</scope>
    <source>
        <strain evidence="4">FP-58527</strain>
    </source>
</reference>
<feature type="region of interest" description="Disordered" evidence="1">
    <location>
        <begin position="355"/>
        <end position="421"/>
    </location>
</feature>
<dbReference type="OrthoDB" id="6359943at2759"/>
<feature type="compositionally biased region" description="Polar residues" evidence="1">
    <location>
        <begin position="295"/>
        <end position="312"/>
    </location>
</feature>
<evidence type="ECO:0000259" key="2">
    <source>
        <dbReference type="PROSITE" id="PS50097"/>
    </source>
</evidence>
<feature type="region of interest" description="Disordered" evidence="1">
    <location>
        <begin position="785"/>
        <end position="804"/>
    </location>
</feature>
<dbReference type="PANTHER" id="PTHR47369">
    <property type="entry name" value="BTB/POZ DOMAIN-CONTAINING PROTEIN"/>
    <property type="match status" value="1"/>
</dbReference>
<evidence type="ECO:0000256" key="1">
    <source>
        <dbReference type="SAM" id="MobiDB-lite"/>
    </source>
</evidence>
<feature type="compositionally biased region" description="Polar residues" evidence="1">
    <location>
        <begin position="267"/>
        <end position="283"/>
    </location>
</feature>
<dbReference type="AlphaFoldDB" id="S8FDM0"/>
<dbReference type="InterPro" id="IPR011333">
    <property type="entry name" value="SKP1/BTB/POZ_sf"/>
</dbReference>
<organism evidence="3 4">
    <name type="scientific">Fomitopsis schrenkii</name>
    <name type="common">Brown rot fungus</name>
    <dbReference type="NCBI Taxonomy" id="2126942"/>
    <lineage>
        <taxon>Eukaryota</taxon>
        <taxon>Fungi</taxon>
        <taxon>Dikarya</taxon>
        <taxon>Basidiomycota</taxon>
        <taxon>Agaricomycotina</taxon>
        <taxon>Agaricomycetes</taxon>
        <taxon>Polyporales</taxon>
        <taxon>Fomitopsis</taxon>
    </lineage>
</organism>
<dbReference type="Proteomes" id="UP000015241">
    <property type="component" value="Unassembled WGS sequence"/>
</dbReference>
<feature type="compositionally biased region" description="Polar residues" evidence="1">
    <location>
        <begin position="767"/>
        <end position="776"/>
    </location>
</feature>
<evidence type="ECO:0000313" key="4">
    <source>
        <dbReference type="Proteomes" id="UP000015241"/>
    </source>
</evidence>
<dbReference type="InterPro" id="IPR000210">
    <property type="entry name" value="BTB/POZ_dom"/>
</dbReference>
<feature type="compositionally biased region" description="Basic and acidic residues" evidence="1">
    <location>
        <begin position="355"/>
        <end position="365"/>
    </location>
</feature>
<dbReference type="InParanoid" id="S8FDM0"/>
<name>S8FDM0_FOMSC</name>
<gene>
    <name evidence="3" type="ORF">FOMPIDRAFT_1036988</name>
</gene>
<dbReference type="PANTHER" id="PTHR47369:SF1">
    <property type="entry name" value="BTB_POZ DOMAIN-CONTAINING PROTEIN"/>
    <property type="match status" value="1"/>
</dbReference>
<feature type="domain" description="BTB" evidence="2">
    <location>
        <begin position="37"/>
        <end position="97"/>
    </location>
</feature>
<protein>
    <recommendedName>
        <fullName evidence="2">BTB domain-containing protein</fullName>
    </recommendedName>
</protein>
<proteinExistence type="predicted"/>
<evidence type="ECO:0000313" key="3">
    <source>
        <dbReference type="EMBL" id="EPS99620.1"/>
    </source>
</evidence>
<dbReference type="EMBL" id="KE504155">
    <property type="protein sequence ID" value="EPS99620.1"/>
    <property type="molecule type" value="Genomic_DNA"/>
</dbReference>
<dbReference type="HOGENOM" id="CLU_006358_1_0_1"/>
<accession>S8FDM0</accession>
<dbReference type="PROSITE" id="PS50097">
    <property type="entry name" value="BTB"/>
    <property type="match status" value="1"/>
</dbReference>
<feature type="region of interest" description="Disordered" evidence="1">
    <location>
        <begin position="542"/>
        <end position="563"/>
    </location>
</feature>
<feature type="region of interest" description="Disordered" evidence="1">
    <location>
        <begin position="140"/>
        <end position="160"/>
    </location>
</feature>
<feature type="compositionally biased region" description="Low complexity" evidence="1">
    <location>
        <begin position="790"/>
        <end position="804"/>
    </location>
</feature>
<dbReference type="eggNOG" id="ENOG502QQGP">
    <property type="taxonomic scope" value="Eukaryota"/>
</dbReference>
<feature type="compositionally biased region" description="Low complexity" evidence="1">
    <location>
        <begin position="141"/>
        <end position="152"/>
    </location>
</feature>